<dbReference type="STRING" id="311458.CSUB_C0052"/>
<feature type="domain" description="PIN" evidence="6">
    <location>
        <begin position="5"/>
        <end position="108"/>
    </location>
</feature>
<evidence type="ECO:0000256" key="2">
    <source>
        <dbReference type="ARBA" id="ARBA00022722"/>
    </source>
</evidence>
<keyword evidence="1" id="KW-1277">Toxin-antitoxin system</keyword>
<evidence type="ECO:0000256" key="3">
    <source>
        <dbReference type="ARBA" id="ARBA00022723"/>
    </source>
</evidence>
<reference evidence="7 9" key="1">
    <citation type="journal article" date="2005" name="Environ. Microbiol.">
        <title>Genetic and functional properties of uncultivated thermophilic crenarchaeotes from a subsurface gold mine as revealed by analysis of genome fragments.</title>
        <authorList>
            <person name="Nunoura T."/>
            <person name="Hirayama H."/>
            <person name="Takami H."/>
            <person name="Oida H."/>
            <person name="Nishi S."/>
            <person name="Shimamura S."/>
            <person name="Suzuki Y."/>
            <person name="Inagaki F."/>
            <person name="Takai K."/>
            <person name="Nealson K.H."/>
            <person name="Horikoshi K."/>
        </authorList>
    </citation>
    <scope>NUCLEOTIDE SEQUENCE [LARGE SCALE GENOMIC DNA]</scope>
</reference>
<keyword evidence="3" id="KW-0479">Metal-binding</keyword>
<evidence type="ECO:0000259" key="6">
    <source>
        <dbReference type="Pfam" id="PF01850"/>
    </source>
</evidence>
<dbReference type="EMBL" id="BA000048">
    <property type="protein sequence ID" value="BAJ49916.1"/>
    <property type="molecule type" value="Genomic_DNA"/>
</dbReference>
<gene>
    <name evidence="8" type="ORF">CSUB_C0052</name>
    <name evidence="7" type="ORF">HGMM_F25E12C08</name>
</gene>
<dbReference type="PANTHER" id="PTHR42740">
    <property type="entry name" value="RIBONUCLEASE VAPC3"/>
    <property type="match status" value="1"/>
</dbReference>
<accession>E6N468</accession>
<name>E6N468_CALS0</name>
<dbReference type="Pfam" id="PF01850">
    <property type="entry name" value="PIN"/>
    <property type="match status" value="1"/>
</dbReference>
<dbReference type="GO" id="GO:0046872">
    <property type="term" value="F:metal ion binding"/>
    <property type="evidence" value="ECO:0007669"/>
    <property type="project" value="UniProtKB-KW"/>
</dbReference>
<organism evidence="7 9">
    <name type="scientific">Caldiarchaeum subterraneum</name>
    <dbReference type="NCBI Taxonomy" id="311458"/>
    <lineage>
        <taxon>Archaea</taxon>
        <taxon>Nitrososphaerota</taxon>
        <taxon>Candidatus Caldarchaeales</taxon>
        <taxon>Candidatus Caldarchaeaceae</taxon>
        <taxon>Candidatus Caldarchaeum</taxon>
    </lineage>
</organism>
<dbReference type="GO" id="GO:0016787">
    <property type="term" value="F:hydrolase activity"/>
    <property type="evidence" value="ECO:0007669"/>
    <property type="project" value="UniProtKB-KW"/>
</dbReference>
<dbReference type="EMBL" id="AP011827">
    <property type="protein sequence ID" value="BAJ47087.1"/>
    <property type="molecule type" value="Genomic_DNA"/>
</dbReference>
<dbReference type="InterPro" id="IPR051749">
    <property type="entry name" value="PINc/VapC_TA_RNase"/>
</dbReference>
<dbReference type="AlphaFoldDB" id="E6N468"/>
<dbReference type="PANTHER" id="PTHR42740:SF2">
    <property type="entry name" value="RIBONUCLEASE VAPC1"/>
    <property type="match status" value="1"/>
</dbReference>
<evidence type="ECO:0000256" key="4">
    <source>
        <dbReference type="ARBA" id="ARBA00022801"/>
    </source>
</evidence>
<protein>
    <recommendedName>
        <fullName evidence="6">PIN domain-containing protein</fullName>
    </recommendedName>
</protein>
<dbReference type="KEGG" id="csu:CSUB_C0052"/>
<evidence type="ECO:0000256" key="1">
    <source>
        <dbReference type="ARBA" id="ARBA00022649"/>
    </source>
</evidence>
<keyword evidence="4" id="KW-0378">Hydrolase</keyword>
<dbReference type="CDD" id="cd09881">
    <property type="entry name" value="PIN_VapC4-5_FitB-like"/>
    <property type="match status" value="1"/>
</dbReference>
<keyword evidence="2" id="KW-0540">Nuclease</keyword>
<sequence length="118" mass="13240">MMQLIDTSVLIKKLKEKKPVDGKISIITLIEMLRGIPEAKRGKLKKTIEEGFTVVEITNDIILEYCKLYDRLKEKGQLMNDADLLLAASAKASGIPLLTLDKGFKRLENLGVKVIIEE</sequence>
<reference evidence="7 9" key="2">
    <citation type="journal article" date="2011" name="Nucleic Acids Res.">
        <title>Insights into the evolution of Archaea and eukaryotic protein modifier systems revealed by the genome of a novel archaeal group.</title>
        <authorList>
            <person name="Nunoura T."/>
            <person name="Takaki Y."/>
            <person name="Kakuta J."/>
            <person name="Nishi S."/>
            <person name="Sugahara J."/>
            <person name="Kazama H."/>
            <person name="Chee G."/>
            <person name="Hattori M."/>
            <person name="Kanai A."/>
            <person name="Atomi H."/>
            <person name="Takai K."/>
            <person name="Takami H."/>
        </authorList>
    </citation>
    <scope>NUCLEOTIDE SEQUENCE [LARGE SCALE GENOMIC DNA]</scope>
</reference>
<dbReference type="InterPro" id="IPR002716">
    <property type="entry name" value="PIN_dom"/>
</dbReference>
<evidence type="ECO:0000313" key="8">
    <source>
        <dbReference type="EMBL" id="BAJ49916.1"/>
    </source>
</evidence>
<keyword evidence="5" id="KW-0460">Magnesium</keyword>
<evidence type="ECO:0000313" key="9">
    <source>
        <dbReference type="Proteomes" id="UP000008120"/>
    </source>
</evidence>
<evidence type="ECO:0000256" key="5">
    <source>
        <dbReference type="ARBA" id="ARBA00022842"/>
    </source>
</evidence>
<dbReference type="InterPro" id="IPR029060">
    <property type="entry name" value="PIN-like_dom_sf"/>
</dbReference>
<dbReference type="Proteomes" id="UP000008120">
    <property type="component" value="Chromosome"/>
</dbReference>
<dbReference type="Gene3D" id="3.40.50.1010">
    <property type="entry name" value="5'-nuclease"/>
    <property type="match status" value="1"/>
</dbReference>
<evidence type="ECO:0000313" key="7">
    <source>
        <dbReference type="EMBL" id="BAJ47087.1"/>
    </source>
</evidence>
<dbReference type="GO" id="GO:0004540">
    <property type="term" value="F:RNA nuclease activity"/>
    <property type="evidence" value="ECO:0007669"/>
    <property type="project" value="TreeGrafter"/>
</dbReference>
<dbReference type="SUPFAM" id="SSF88723">
    <property type="entry name" value="PIN domain-like"/>
    <property type="match status" value="1"/>
</dbReference>
<proteinExistence type="predicted"/>
<dbReference type="BioCyc" id="CCAL311458:G131R-51-MONOMER"/>